<dbReference type="STRING" id="983920.Y88_2320"/>
<gene>
    <name evidence="1" type="ORF">Y88_2320</name>
</gene>
<evidence type="ECO:0000313" key="1">
    <source>
        <dbReference type="EMBL" id="EGD59881.1"/>
    </source>
</evidence>
<dbReference type="InParanoid" id="F1Z698"/>
<protein>
    <submittedName>
        <fullName evidence="1">Uncharacterized protein</fullName>
    </submittedName>
</protein>
<sequence length="45" mass="4905">MPERSPCADAGTILVYSSFTGPDRCARRPLAKRGLAQGKVPIRNF</sequence>
<dbReference type="HOGENOM" id="CLU_3202719_0_0_5"/>
<name>F1Z698_9SPHN</name>
<evidence type="ECO:0000313" key="2">
    <source>
        <dbReference type="Proteomes" id="UP000004728"/>
    </source>
</evidence>
<keyword evidence="2" id="KW-1185">Reference proteome</keyword>
<organism evidence="1 2">
    <name type="scientific">Novosphingobium nitrogenifigens DSM 19370</name>
    <dbReference type="NCBI Taxonomy" id="983920"/>
    <lineage>
        <taxon>Bacteria</taxon>
        <taxon>Pseudomonadati</taxon>
        <taxon>Pseudomonadota</taxon>
        <taxon>Alphaproteobacteria</taxon>
        <taxon>Sphingomonadales</taxon>
        <taxon>Sphingomonadaceae</taxon>
        <taxon>Novosphingobium</taxon>
    </lineage>
</organism>
<comment type="caution">
    <text evidence="1">The sequence shown here is derived from an EMBL/GenBank/DDBJ whole genome shotgun (WGS) entry which is preliminary data.</text>
</comment>
<dbReference type="EMBL" id="AEWJ01000024">
    <property type="protein sequence ID" value="EGD59881.1"/>
    <property type="molecule type" value="Genomic_DNA"/>
</dbReference>
<dbReference type="Proteomes" id="UP000004728">
    <property type="component" value="Unassembled WGS sequence"/>
</dbReference>
<proteinExistence type="predicted"/>
<reference evidence="1 2" key="1">
    <citation type="journal article" date="2012" name="J. Bacteriol.">
        <title>Draft Genome Sequence of Novosphingobium nitrogenifigens Y88T.</title>
        <authorList>
            <person name="Strabala T.J."/>
            <person name="Macdonald L."/>
            <person name="Liu V."/>
            <person name="Smit A.M."/>
        </authorList>
    </citation>
    <scope>NUCLEOTIDE SEQUENCE [LARGE SCALE GENOMIC DNA]</scope>
    <source>
        <strain evidence="1 2">DSM 19370</strain>
    </source>
</reference>
<dbReference type="AlphaFoldDB" id="F1Z698"/>
<accession>F1Z698</accession>